<protein>
    <recommendedName>
        <fullName evidence="2">DUF3971 domain-containing protein</fullName>
    </recommendedName>
</protein>
<feature type="non-terminal residue" evidence="1">
    <location>
        <position position="88"/>
    </location>
</feature>
<comment type="caution">
    <text evidence="1">The sequence shown here is derived from an EMBL/GenBank/DDBJ whole genome shotgun (WGS) entry which is preliminary data.</text>
</comment>
<name>A0A5Z0FAV2_CAMJU</name>
<dbReference type="EMBL" id="AAKDLR010000247">
    <property type="protein sequence ID" value="ECQ9024429.1"/>
    <property type="molecule type" value="Genomic_DNA"/>
</dbReference>
<reference evidence="1" key="1">
    <citation type="submission" date="2019-08" db="EMBL/GenBank/DDBJ databases">
        <authorList>
            <person name="Ashton P.M."/>
            <person name="Dallman T."/>
            <person name="Nair S."/>
            <person name="De Pinna E."/>
            <person name="Peters T."/>
            <person name="Grant K."/>
        </authorList>
    </citation>
    <scope>NUCLEOTIDE SEQUENCE</scope>
    <source>
        <strain evidence="1">264094</strain>
    </source>
</reference>
<feature type="non-terminal residue" evidence="1">
    <location>
        <position position="1"/>
    </location>
</feature>
<proteinExistence type="predicted"/>
<dbReference type="AlphaFoldDB" id="A0A5Z0FAV2"/>
<gene>
    <name evidence="1" type="ORF">F0H25_10160</name>
</gene>
<sequence>IQGKASDFTLDGKGYLLGSNVLLNARMYNYSPIALNLDAQNLKIEEILHLLSYPSYAKGFLNAQAKISAQNLKPDGNIIIKLDTSYIN</sequence>
<evidence type="ECO:0000313" key="1">
    <source>
        <dbReference type="EMBL" id="ECQ9024429.1"/>
    </source>
</evidence>
<evidence type="ECO:0008006" key="2">
    <source>
        <dbReference type="Google" id="ProtNLM"/>
    </source>
</evidence>
<organism evidence="1">
    <name type="scientific">Campylobacter jejuni</name>
    <dbReference type="NCBI Taxonomy" id="197"/>
    <lineage>
        <taxon>Bacteria</taxon>
        <taxon>Pseudomonadati</taxon>
        <taxon>Campylobacterota</taxon>
        <taxon>Epsilonproteobacteria</taxon>
        <taxon>Campylobacterales</taxon>
        <taxon>Campylobacteraceae</taxon>
        <taxon>Campylobacter</taxon>
    </lineage>
</organism>
<accession>A0A5Z0FAV2</accession>